<keyword evidence="3" id="KW-1185">Reference proteome</keyword>
<organism evidence="2 3">
    <name type="scientific">Sclerotinia borealis (strain F-4128)</name>
    <dbReference type="NCBI Taxonomy" id="1432307"/>
    <lineage>
        <taxon>Eukaryota</taxon>
        <taxon>Fungi</taxon>
        <taxon>Dikarya</taxon>
        <taxon>Ascomycota</taxon>
        <taxon>Pezizomycotina</taxon>
        <taxon>Leotiomycetes</taxon>
        <taxon>Helotiales</taxon>
        <taxon>Sclerotiniaceae</taxon>
        <taxon>Sclerotinia</taxon>
    </lineage>
</organism>
<feature type="domain" description="Dienelactone hydrolase" evidence="1">
    <location>
        <begin position="53"/>
        <end position="292"/>
    </location>
</feature>
<evidence type="ECO:0000313" key="3">
    <source>
        <dbReference type="Proteomes" id="UP000019487"/>
    </source>
</evidence>
<dbReference type="InterPro" id="IPR002925">
    <property type="entry name" value="Dienelactn_hydro"/>
</dbReference>
<dbReference type="OrthoDB" id="17560at2759"/>
<dbReference type="Proteomes" id="UP000019487">
    <property type="component" value="Unassembled WGS sequence"/>
</dbReference>
<evidence type="ECO:0000313" key="2">
    <source>
        <dbReference type="EMBL" id="ESZ90944.1"/>
    </source>
</evidence>
<dbReference type="Pfam" id="PF01738">
    <property type="entry name" value="DLH"/>
    <property type="match status" value="1"/>
</dbReference>
<evidence type="ECO:0000259" key="1">
    <source>
        <dbReference type="Pfam" id="PF01738"/>
    </source>
</evidence>
<dbReference type="Gene3D" id="3.40.50.1820">
    <property type="entry name" value="alpha/beta hydrolase"/>
    <property type="match status" value="1"/>
</dbReference>
<dbReference type="PANTHER" id="PTHR17630:SF44">
    <property type="entry name" value="PROTEIN AIM2"/>
    <property type="match status" value="1"/>
</dbReference>
<dbReference type="PANTHER" id="PTHR17630">
    <property type="entry name" value="DIENELACTONE HYDROLASE"/>
    <property type="match status" value="1"/>
</dbReference>
<gene>
    <name evidence="2" type="ORF">SBOR_8662</name>
</gene>
<dbReference type="EMBL" id="AYSA01000559">
    <property type="protein sequence ID" value="ESZ90944.1"/>
    <property type="molecule type" value="Genomic_DNA"/>
</dbReference>
<dbReference type="STRING" id="1432307.W9C7T9"/>
<keyword evidence="2" id="KW-0378">Hydrolase</keyword>
<accession>W9C7T9</accession>
<dbReference type="GO" id="GO:0016787">
    <property type="term" value="F:hydrolase activity"/>
    <property type="evidence" value="ECO:0007669"/>
    <property type="project" value="UniProtKB-KW"/>
</dbReference>
<dbReference type="InterPro" id="IPR029058">
    <property type="entry name" value="AB_hydrolase_fold"/>
</dbReference>
<comment type="caution">
    <text evidence="2">The sequence shown here is derived from an EMBL/GenBank/DDBJ whole genome shotgun (WGS) entry which is preliminary data.</text>
</comment>
<dbReference type="HOGENOM" id="CLU_054590_2_1_1"/>
<reference evidence="2 3" key="1">
    <citation type="journal article" date="2014" name="Genome Announc.">
        <title>Draft genome sequence of Sclerotinia borealis, a psychrophilic plant pathogenic fungus.</title>
        <authorList>
            <person name="Mardanov A.V."/>
            <person name="Beletsky A.V."/>
            <person name="Kadnikov V.V."/>
            <person name="Ignatov A.N."/>
            <person name="Ravin N.V."/>
        </authorList>
    </citation>
    <scope>NUCLEOTIDE SEQUENCE [LARGE SCALE GENOMIC DNA]</scope>
    <source>
        <strain evidence="3">F-4157</strain>
    </source>
</reference>
<protein>
    <submittedName>
        <fullName evidence="2">Dienelactone hydrolase family protein</fullName>
    </submittedName>
</protein>
<name>W9C7T9_SCLBF</name>
<dbReference type="AlphaFoldDB" id="W9C7T9"/>
<dbReference type="SUPFAM" id="SSF53474">
    <property type="entry name" value="alpha/beta-Hydrolases"/>
    <property type="match status" value="1"/>
</dbReference>
<proteinExistence type="predicted"/>
<sequence>MPGGTAISRLDITEDKVYQGFLTKIKAETCSTGRCFHCVLPVSNDAVLNGDIVYIAEPTAAKIKRNRGLIYFSDSSGIAPHTRALADEYARAGYLTIVINFWGRHQPIGQSKEEIVPWDRNHPTGGAPSNVDRARMVDSALDYLRLDRNCIKIGGVGYSGGVLPLMILLKESPCRLAAAFTGHPTQVRRGDYRSIHQPLSIAQTWDDRFVPEQSRHEQEAELIESVRMTDEEKVLVKSGRFRPRGCPWQINLFSGVEHGFASRLLDAGQMNINETYVKRAAFEQAVLWFETYMPDVSI</sequence>